<proteinExistence type="predicted"/>
<evidence type="ECO:0000313" key="2">
    <source>
        <dbReference type="Proteomes" id="UP001164746"/>
    </source>
</evidence>
<accession>A0ABY7FLJ6</accession>
<gene>
    <name evidence="1" type="ORF">MAR_016018</name>
</gene>
<name>A0ABY7FLJ6_MYAAR</name>
<organism evidence="1 2">
    <name type="scientific">Mya arenaria</name>
    <name type="common">Soft-shell clam</name>
    <dbReference type="NCBI Taxonomy" id="6604"/>
    <lineage>
        <taxon>Eukaryota</taxon>
        <taxon>Metazoa</taxon>
        <taxon>Spiralia</taxon>
        <taxon>Lophotrochozoa</taxon>
        <taxon>Mollusca</taxon>
        <taxon>Bivalvia</taxon>
        <taxon>Autobranchia</taxon>
        <taxon>Heteroconchia</taxon>
        <taxon>Euheterodonta</taxon>
        <taxon>Imparidentia</taxon>
        <taxon>Neoheterodontei</taxon>
        <taxon>Myida</taxon>
        <taxon>Myoidea</taxon>
        <taxon>Myidae</taxon>
        <taxon>Mya</taxon>
    </lineage>
</organism>
<sequence length="486" mass="55126">MRVISEISDSLQKFSCRALRKEFIEKYVNFVKCPKPILRHMYFSLTGYEDSANCTMEQEIYERISKIISADDTQLLLDLRATDGSDSYYDILQVNERRKSEEMYMPLAISIETLKNEIAKRVPDGTPIPSNETIRLQFSPRNPFHNTALKYTGKFNVKFRVQTRQARVSHPDSHYAAKYFMYLKEFCVKFRENSMFLCMDDKAIIPVGEPGIPISTGVRGHNKVLAPTEGPLLVATDHDFHLGGLVPSVVFVTDIPEDPKDSFFSGNMHVRTKDKVFSPSSPLRHGAELIKLLRHTNNYSEDEANLSVPILCLYTDGGPDHRVTYETVKLSLALLFMQLDLDMIIALRTAPSHSWTNPAERCMSILNLALQHVALDRDEMESKYKKMTKNLSTLSSVRNQAKLKTGLKEAFEKSMESVVDTVNERFSQMTLKGNKIMAHKGLSDEEVLAFLDITAIGHGADSPVATLNTKRLLRKARRVKPLLLPD</sequence>
<keyword evidence="2" id="KW-1185">Reference proteome</keyword>
<evidence type="ECO:0000313" key="1">
    <source>
        <dbReference type="EMBL" id="WAR22044.1"/>
    </source>
</evidence>
<dbReference type="EMBL" id="CP111023">
    <property type="protein sequence ID" value="WAR22044.1"/>
    <property type="molecule type" value="Genomic_DNA"/>
</dbReference>
<reference evidence="1" key="1">
    <citation type="submission" date="2022-11" db="EMBL/GenBank/DDBJ databases">
        <title>Centuries of genome instability and evolution in soft-shell clam transmissible cancer (bioRxiv).</title>
        <authorList>
            <person name="Hart S.F.M."/>
            <person name="Yonemitsu M.A."/>
            <person name="Giersch R.M."/>
            <person name="Beal B.F."/>
            <person name="Arriagada G."/>
            <person name="Davis B.W."/>
            <person name="Ostrander E.A."/>
            <person name="Goff S.P."/>
            <person name="Metzger M.J."/>
        </authorList>
    </citation>
    <scope>NUCLEOTIDE SEQUENCE</scope>
    <source>
        <strain evidence="1">MELC-2E11</strain>
        <tissue evidence="1">Siphon/mantle</tissue>
    </source>
</reference>
<dbReference type="Proteomes" id="UP001164746">
    <property type="component" value="Chromosome 12"/>
</dbReference>
<protein>
    <submittedName>
        <fullName evidence="1">Uncharacterized protein</fullName>
    </submittedName>
</protein>